<dbReference type="RefSeq" id="WP_205744266.1">
    <property type="nucleotide sequence ID" value="NZ_CP114280.1"/>
</dbReference>
<dbReference type="InterPro" id="IPR008930">
    <property type="entry name" value="Terpenoid_cyclase/PrenylTrfase"/>
</dbReference>
<proteinExistence type="predicted"/>
<accession>A0ABY8G7B3</accession>
<keyword evidence="2" id="KW-1185">Reference proteome</keyword>
<name>A0ABY8G7B3_9GAMM</name>
<evidence type="ECO:0000313" key="1">
    <source>
        <dbReference type="EMBL" id="WFN55764.1"/>
    </source>
</evidence>
<gene>
    <name evidence="1" type="ORF">O1Q98_00010</name>
</gene>
<reference evidence="1 2" key="1">
    <citation type="submission" date="2022-12" db="EMBL/GenBank/DDBJ databases">
        <title>Complete genome sequencing of Dickeya lacustris type strain LMG30899.</title>
        <authorList>
            <person name="Dobhal S."/>
            <person name="Arizala D."/>
            <person name="Arif M."/>
        </authorList>
    </citation>
    <scope>NUCLEOTIDE SEQUENCE [LARGE SCALE GENOMIC DNA]</scope>
    <source>
        <strain evidence="1 2">LMG30899</strain>
    </source>
</reference>
<evidence type="ECO:0000313" key="2">
    <source>
        <dbReference type="Proteomes" id="UP001219630"/>
    </source>
</evidence>
<dbReference type="EMBL" id="CP114280">
    <property type="protein sequence ID" value="WFN55764.1"/>
    <property type="molecule type" value="Genomic_DNA"/>
</dbReference>
<organism evidence="1 2">
    <name type="scientific">Dickeya lacustris</name>
    <dbReference type="NCBI Taxonomy" id="2259638"/>
    <lineage>
        <taxon>Bacteria</taxon>
        <taxon>Pseudomonadati</taxon>
        <taxon>Pseudomonadota</taxon>
        <taxon>Gammaproteobacteria</taxon>
        <taxon>Enterobacterales</taxon>
        <taxon>Pectobacteriaceae</taxon>
        <taxon>Dickeya</taxon>
    </lineage>
</organism>
<dbReference type="Proteomes" id="UP001219630">
    <property type="component" value="Chromosome"/>
</dbReference>
<dbReference type="SUPFAM" id="SSF48239">
    <property type="entry name" value="Terpenoid cyclases/Protein prenyltransferases"/>
    <property type="match status" value="1"/>
</dbReference>
<sequence length="682" mass="75759">MTEESVAVVPASLAALVSALCEFAPHQADALRQDVMRVVQHRMASGLLSAAFNASLLAYNGSPVEFTASTLKPQAIACTLDPFVPLFRQSCQLSALQARYPRLLPDDTLSPAARTALAALAEIQACADTTRPLRFGSWIGRKYRPDAASTKIYAEMPPTARAFEALRHSPFPHAACASDRHALANAGLTLLMLGHYPDEPDAPTEYYYQWHSAEITLADIAAVMRYFGCETQFPALQDLLVRALASLAEKATFPATTYGFSLVYRPSSRPGVQLPDSVSLFTMAPGFLAASAPTAARLAAWLEQTLAGTGQAMPVLHTLSAHQLPVQFNVIGFAVDAQGRTGVNCTFSPQQNGFSEVRLPAARQPLCAATALTRLLRQQQQHSGAFISQVRTPDGCWHQDENAFVTAQVLRTLDYTPETAGYIDKALDFLMRCQVSEGHFSFWPPDAHPAWMGGQRIVPDIDDTAIITELLYKFGRICAGTVRQTLIHMNGYQLDRVDARLAAPQHQWAACQVFHTWMKADNDIRQLDCCVNTNALILLHRYYGEQASTIPAYHRIMTMLHNALRWSQNEYQRLNTLIPYYAHPNEWRVTLEYARTLGVANLDTLIEPLKKWHSIGIPAEIPLYRRHDGMYLWTSSYLSGLRRRASRSQSVLNDYFPNDCFSKDDLSHDDLSHDGLSQEGFL</sequence>
<dbReference type="Gene3D" id="1.50.10.20">
    <property type="match status" value="1"/>
</dbReference>
<protein>
    <submittedName>
        <fullName evidence="1">Uncharacterized protein</fullName>
    </submittedName>
</protein>